<accession>A0A5R9KXN1</accession>
<dbReference type="EMBL" id="VCEJ01000004">
    <property type="protein sequence ID" value="TLV00905.1"/>
    <property type="molecule type" value="Genomic_DNA"/>
</dbReference>
<dbReference type="RefSeq" id="WP_138366278.1">
    <property type="nucleotide sequence ID" value="NZ_VCEJ01000004.1"/>
</dbReference>
<organism evidence="2 3">
    <name type="scientific">Dyadobacter luticola</name>
    <dbReference type="NCBI Taxonomy" id="1979387"/>
    <lineage>
        <taxon>Bacteria</taxon>
        <taxon>Pseudomonadati</taxon>
        <taxon>Bacteroidota</taxon>
        <taxon>Cytophagia</taxon>
        <taxon>Cytophagales</taxon>
        <taxon>Spirosomataceae</taxon>
        <taxon>Dyadobacter</taxon>
    </lineage>
</organism>
<reference evidence="2 3" key="1">
    <citation type="submission" date="2019-05" db="EMBL/GenBank/DDBJ databases">
        <authorList>
            <person name="Qu J.-H."/>
        </authorList>
    </citation>
    <scope>NUCLEOTIDE SEQUENCE [LARGE SCALE GENOMIC DNA]</scope>
    <source>
        <strain evidence="2 3">T17</strain>
    </source>
</reference>
<dbReference type="AlphaFoldDB" id="A0A5R9KXN1"/>
<feature type="signal peptide" evidence="1">
    <location>
        <begin position="1"/>
        <end position="19"/>
    </location>
</feature>
<dbReference type="PROSITE" id="PS51257">
    <property type="entry name" value="PROKAR_LIPOPROTEIN"/>
    <property type="match status" value="1"/>
</dbReference>
<keyword evidence="1" id="KW-0732">Signal</keyword>
<dbReference type="Pfam" id="PF14054">
    <property type="entry name" value="DUF4249"/>
    <property type="match status" value="1"/>
</dbReference>
<feature type="chain" id="PRO_5024371568" evidence="1">
    <location>
        <begin position="20"/>
        <end position="315"/>
    </location>
</feature>
<dbReference type="Proteomes" id="UP000306402">
    <property type="component" value="Unassembled WGS sequence"/>
</dbReference>
<proteinExistence type="predicted"/>
<gene>
    <name evidence="2" type="ORF">FEN17_15655</name>
</gene>
<sequence>MRFAHIILLFVAITFSACESLITDIPASKLPQVDSKLVVQCFISPQSSRINVVVTESVPVFGDVTGRGGVVRNAIVTISDGIKEAIVPYDTVSQLYSLDRTVFSILASKTYYLNVTDGKRTVTANCTVPGKVVIPKSFVIDTTFSNEVSTDTTLTLKMTWDDIRVDTNFYRVRASVDLDYNIPDGLSAETFKEKRVRNRFNFNWDETIGRNDFQSDGNLDGISFTSPVGRILLPQASVYDYGNGNRFTVYPRSSIALVTMEVYNTDENYFRYHRSLEMRGNNDNPFIEPSLIFTNIKDGLGCFAAYNSGQLLYRP</sequence>
<evidence type="ECO:0000313" key="2">
    <source>
        <dbReference type="EMBL" id="TLV00905.1"/>
    </source>
</evidence>
<evidence type="ECO:0000313" key="3">
    <source>
        <dbReference type="Proteomes" id="UP000306402"/>
    </source>
</evidence>
<evidence type="ECO:0000256" key="1">
    <source>
        <dbReference type="SAM" id="SignalP"/>
    </source>
</evidence>
<dbReference type="InterPro" id="IPR025345">
    <property type="entry name" value="DUF4249"/>
</dbReference>
<comment type="caution">
    <text evidence="2">The sequence shown here is derived from an EMBL/GenBank/DDBJ whole genome shotgun (WGS) entry which is preliminary data.</text>
</comment>
<name>A0A5R9KXN1_9BACT</name>
<dbReference type="OrthoDB" id="1115009at2"/>
<protein>
    <submittedName>
        <fullName evidence="2">DUF4249 domain-containing protein</fullName>
    </submittedName>
</protein>
<keyword evidence="3" id="KW-1185">Reference proteome</keyword>